<feature type="transmembrane region" description="Helical" evidence="1">
    <location>
        <begin position="803"/>
        <end position="825"/>
    </location>
</feature>
<proteinExistence type="predicted"/>
<keyword evidence="1" id="KW-0812">Transmembrane</keyword>
<sequence>MLRVLTLFHLVGIVLLQNVLASPNDDEDGIFQVAVRTNNIGRIKYEDGEVILSQNQHKPTDIFFTPFPRINPTDNECRENLLSDHMELVLSVGLYTPKLIRAVDTYMKERFSALCKLNGTCDISLLPMNAIRLVQKGLRTNKARQQYTINDEWHSNTLLLQTIEFIIYTANKSVCEKLRSSIAERCHLSNFEVRYSLHAEKAIERQVEITSEQVTNTSMFNRIRSQFSRADMVVLTGSDFKQLISEVSDSISMKVRIQEGFDSQLQEPIGLDKLLERQLQFKQVQLNKLSDQLWDSLYWTPELTRPDRLAKAINTVVRKNSTDGNHFLYDCQAAKNIHKLDLNQHDIDRFEQLDKLLTNHQHSSSSSNTGGGSFQASGGLSFLGLRLGGSGDGLCQLGLGQTVVNITKNISGNNIYLDALQGRNVGCSGVPQFFFAYQSADSEKYSVGQILGGISQASSVLEMNSRVPTICVLSSQSTWSHSAITLAGNSAGISGSDGSHLNTPIPFYYDQPNNLIIVGDNGNSRVIQFHLNNPSSNGTVIAGGNGYSCTSLNQFHNTVGIALDSSRHLYVSDSGCSRILMFPPNSNSSTFGVLIISLSIPEGIFINPLTDDLYVAVYSTSSVVMIAKNSTVSVVVAAVLFVRQMQKEKKLSFRLLILYYIHRYIRLTPALLLIILVSINLTPYFGQGPVYPTQKGFESDDCRYVHWWTSILYIGNFINSHEMCLGITWYLHNDMQFHWIAPLALIPFVLGRKSISFIIATLFVLIGIGSILGILLYYPDMSVDVLEAFVDKPGPTFYKNIYITPWCRISAYAVGLITGFIVINVGREYRLNKTAKIFGTILIIILTIICLFATYPDYILPSGLNRSIVVAYQSLSRTFWAIVIGWILFLCSTHQGGIVNKFLSWPIWAPLARLNYSCYLVHSTVLHTMIYSQRMPFFYQAHLVVNNFISQIFFSYVAAIFVTIFFETPFFQLEKKLFKR</sequence>
<gene>
    <name evidence="3" type="ORF">QVE165_LOCUS9512</name>
</gene>
<protein>
    <recommendedName>
        <fullName evidence="5">Nose resistant to fluoxetine protein 6-like</fullName>
    </recommendedName>
</protein>
<organism evidence="3 4">
    <name type="scientific">Adineta steineri</name>
    <dbReference type="NCBI Taxonomy" id="433720"/>
    <lineage>
        <taxon>Eukaryota</taxon>
        <taxon>Metazoa</taxon>
        <taxon>Spiralia</taxon>
        <taxon>Gnathifera</taxon>
        <taxon>Rotifera</taxon>
        <taxon>Eurotatoria</taxon>
        <taxon>Bdelloidea</taxon>
        <taxon>Adinetida</taxon>
        <taxon>Adinetidae</taxon>
        <taxon>Adineta</taxon>
    </lineage>
</organism>
<feature type="chain" id="PRO_5032458046" description="Nose resistant to fluoxetine protein 6-like" evidence="2">
    <location>
        <begin position="22"/>
        <end position="980"/>
    </location>
</feature>
<dbReference type="SUPFAM" id="SSF101898">
    <property type="entry name" value="NHL repeat"/>
    <property type="match status" value="1"/>
</dbReference>
<reference evidence="3" key="1">
    <citation type="submission" date="2021-02" db="EMBL/GenBank/DDBJ databases">
        <authorList>
            <person name="Nowell W R."/>
        </authorList>
    </citation>
    <scope>NUCLEOTIDE SEQUENCE</scope>
</reference>
<name>A0A813ZQ52_9BILA</name>
<feature type="transmembrane region" description="Helical" evidence="1">
    <location>
        <begin position="755"/>
        <end position="778"/>
    </location>
</feature>
<feature type="transmembrane region" description="Helical" evidence="1">
    <location>
        <begin position="875"/>
        <end position="893"/>
    </location>
</feature>
<keyword evidence="4" id="KW-1185">Reference proteome</keyword>
<evidence type="ECO:0000256" key="1">
    <source>
        <dbReference type="SAM" id="Phobius"/>
    </source>
</evidence>
<feature type="transmembrane region" description="Helical" evidence="1">
    <location>
        <begin position="623"/>
        <end position="643"/>
    </location>
</feature>
<feature type="transmembrane region" description="Helical" evidence="1">
    <location>
        <begin position="837"/>
        <end position="855"/>
    </location>
</feature>
<keyword evidence="1" id="KW-0472">Membrane</keyword>
<evidence type="ECO:0000256" key="2">
    <source>
        <dbReference type="SAM" id="SignalP"/>
    </source>
</evidence>
<accession>A0A813ZQ52</accession>
<dbReference type="InterPro" id="IPR052728">
    <property type="entry name" value="O2_lipid_transport_reg"/>
</dbReference>
<feature type="transmembrane region" description="Helical" evidence="1">
    <location>
        <begin position="952"/>
        <end position="971"/>
    </location>
</feature>
<dbReference type="PANTHER" id="PTHR11161:SF0">
    <property type="entry name" value="O-ACYLTRANSFERASE LIKE PROTEIN"/>
    <property type="match status" value="1"/>
</dbReference>
<dbReference type="Proteomes" id="UP000663832">
    <property type="component" value="Unassembled WGS sequence"/>
</dbReference>
<evidence type="ECO:0000313" key="3">
    <source>
        <dbReference type="EMBL" id="CAF0901706.1"/>
    </source>
</evidence>
<feature type="signal peptide" evidence="2">
    <location>
        <begin position="1"/>
        <end position="21"/>
    </location>
</feature>
<evidence type="ECO:0000313" key="4">
    <source>
        <dbReference type="Proteomes" id="UP000663832"/>
    </source>
</evidence>
<dbReference type="EMBL" id="CAJNOM010000043">
    <property type="protein sequence ID" value="CAF0901706.1"/>
    <property type="molecule type" value="Genomic_DNA"/>
</dbReference>
<keyword evidence="2" id="KW-0732">Signal</keyword>
<dbReference type="InterPro" id="IPR011042">
    <property type="entry name" value="6-blade_b-propeller_TolB-like"/>
</dbReference>
<keyword evidence="1" id="KW-1133">Transmembrane helix</keyword>
<feature type="transmembrane region" description="Helical" evidence="1">
    <location>
        <begin position="664"/>
        <end position="685"/>
    </location>
</feature>
<dbReference type="Gene3D" id="2.120.10.30">
    <property type="entry name" value="TolB, C-terminal domain"/>
    <property type="match status" value="1"/>
</dbReference>
<evidence type="ECO:0008006" key="5">
    <source>
        <dbReference type="Google" id="ProtNLM"/>
    </source>
</evidence>
<dbReference type="AlphaFoldDB" id="A0A813ZQ52"/>
<comment type="caution">
    <text evidence="3">The sequence shown here is derived from an EMBL/GenBank/DDBJ whole genome shotgun (WGS) entry which is preliminary data.</text>
</comment>
<dbReference type="PANTHER" id="PTHR11161">
    <property type="entry name" value="O-ACYLTRANSFERASE"/>
    <property type="match status" value="1"/>
</dbReference>
<dbReference type="OrthoDB" id="207378at2759"/>